<keyword evidence="3" id="KW-0788">Thiol protease</keyword>
<proteinExistence type="predicted"/>
<feature type="domain" description="Peptidase C58 YopT-type" evidence="4">
    <location>
        <begin position="42"/>
        <end position="243"/>
    </location>
</feature>
<evidence type="ECO:0000256" key="2">
    <source>
        <dbReference type="ARBA" id="ARBA00022801"/>
    </source>
</evidence>
<dbReference type="Gene3D" id="3.90.70.20">
    <property type="match status" value="1"/>
</dbReference>
<dbReference type="EMBL" id="JACIGK010000002">
    <property type="protein sequence ID" value="MBB4264897.1"/>
    <property type="molecule type" value="Genomic_DNA"/>
</dbReference>
<reference evidence="5 6" key="1">
    <citation type="submission" date="2020-08" db="EMBL/GenBank/DDBJ databases">
        <title>Genome sequencing of Purple Non-Sulfur Bacteria from various extreme environments.</title>
        <authorList>
            <person name="Mayer M."/>
        </authorList>
    </citation>
    <scope>NUCLEOTIDE SEQUENCE [LARGE SCALE GENOMIC DNA]</scope>
    <source>
        <strain evidence="5 6">JA131</strain>
    </source>
</reference>
<dbReference type="GO" id="GO:0004197">
    <property type="term" value="F:cysteine-type endopeptidase activity"/>
    <property type="evidence" value="ECO:0007669"/>
    <property type="project" value="InterPro"/>
</dbReference>
<dbReference type="AlphaFoldDB" id="A0A7W6RAS3"/>
<dbReference type="SUPFAM" id="SSF54001">
    <property type="entry name" value="Cysteine proteinases"/>
    <property type="match status" value="1"/>
</dbReference>
<evidence type="ECO:0000256" key="3">
    <source>
        <dbReference type="ARBA" id="ARBA00022807"/>
    </source>
</evidence>
<dbReference type="RefSeq" id="WP_184042519.1">
    <property type="nucleotide sequence ID" value="NZ_JACIGK010000002.1"/>
</dbReference>
<sequence length="258" mass="28476">MPGKKTEARLLSLGQAALANSGAFVLFSQGSELGPMYRTFGMGGVCKALSLYWIGFHATDDSFWHWIYADPKAGRIRQKGANQLHGALVIMLHTEYGDRRQDRHTHLANAPVANDMLTGGPRPARAERSEIYKDAFAESFLRPYKVTPRRGITGSDAFRATASIGGSRLTAKEVTDAVTAHTGCYCQLSTSGGSGTHGKHAMALWVGQQDISFFDPNNGEFWFPNHKAFQRWMVTFLGVTGYDRKYSSLNTRWYNAAA</sequence>
<name>A0A7W6RAS3_9PROT</name>
<evidence type="ECO:0000256" key="1">
    <source>
        <dbReference type="ARBA" id="ARBA00022670"/>
    </source>
</evidence>
<dbReference type="Pfam" id="PF03543">
    <property type="entry name" value="Peptidase_C58"/>
    <property type="match status" value="1"/>
</dbReference>
<gene>
    <name evidence="5" type="ORF">GGD89_000504</name>
</gene>
<evidence type="ECO:0000259" key="4">
    <source>
        <dbReference type="Pfam" id="PF03543"/>
    </source>
</evidence>
<keyword evidence="1" id="KW-0645">Protease</keyword>
<dbReference type="InterPro" id="IPR006473">
    <property type="entry name" value="Peptidase_C58_Yopt"/>
</dbReference>
<protein>
    <submittedName>
        <fullName evidence="5">YopT peptidase</fullName>
        <ecNumber evidence="5">3.4.22.-</ecNumber>
    </submittedName>
</protein>
<evidence type="ECO:0000313" key="6">
    <source>
        <dbReference type="Proteomes" id="UP000554286"/>
    </source>
</evidence>
<dbReference type="InterPro" id="IPR038765">
    <property type="entry name" value="Papain-like_cys_pep_sf"/>
</dbReference>
<organism evidence="5 6">
    <name type="scientific">Roseospira visakhapatnamensis</name>
    <dbReference type="NCBI Taxonomy" id="390880"/>
    <lineage>
        <taxon>Bacteria</taxon>
        <taxon>Pseudomonadati</taxon>
        <taxon>Pseudomonadota</taxon>
        <taxon>Alphaproteobacteria</taxon>
        <taxon>Rhodospirillales</taxon>
        <taxon>Rhodospirillaceae</taxon>
        <taxon>Roseospira</taxon>
    </lineage>
</organism>
<dbReference type="EC" id="3.4.22.-" evidence="5"/>
<evidence type="ECO:0000313" key="5">
    <source>
        <dbReference type="EMBL" id="MBB4264897.1"/>
    </source>
</evidence>
<accession>A0A7W6RAS3</accession>
<dbReference type="Proteomes" id="UP000554286">
    <property type="component" value="Unassembled WGS sequence"/>
</dbReference>
<keyword evidence="6" id="KW-1185">Reference proteome</keyword>
<dbReference type="GO" id="GO:0006508">
    <property type="term" value="P:proteolysis"/>
    <property type="evidence" value="ECO:0007669"/>
    <property type="project" value="UniProtKB-KW"/>
</dbReference>
<comment type="caution">
    <text evidence="5">The sequence shown here is derived from an EMBL/GenBank/DDBJ whole genome shotgun (WGS) entry which is preliminary data.</text>
</comment>
<keyword evidence="2 5" id="KW-0378">Hydrolase</keyword>